<evidence type="ECO:0000256" key="6">
    <source>
        <dbReference type="ARBA" id="ARBA00022989"/>
    </source>
</evidence>
<feature type="transmembrane region" description="Helical" evidence="8">
    <location>
        <begin position="41"/>
        <end position="61"/>
    </location>
</feature>
<dbReference type="GO" id="GO:0005794">
    <property type="term" value="C:Golgi apparatus"/>
    <property type="evidence" value="ECO:0007669"/>
    <property type="project" value="TreeGrafter"/>
</dbReference>
<dbReference type="EMBL" id="CAIX01000027">
    <property type="protein sequence ID" value="CCI41959.1"/>
    <property type="molecule type" value="Genomic_DNA"/>
</dbReference>
<dbReference type="GO" id="GO:0005769">
    <property type="term" value="C:early endosome"/>
    <property type="evidence" value="ECO:0007669"/>
    <property type="project" value="TreeGrafter"/>
</dbReference>
<keyword evidence="7 8" id="KW-0472">Membrane</keyword>
<dbReference type="GO" id="GO:0005886">
    <property type="term" value="C:plasma membrane"/>
    <property type="evidence" value="ECO:0007669"/>
    <property type="project" value="TreeGrafter"/>
</dbReference>
<evidence type="ECO:0000256" key="1">
    <source>
        <dbReference type="ARBA" id="ARBA00004477"/>
    </source>
</evidence>
<comment type="similarity">
    <text evidence="2">Belongs to the membrane magnesium transporter (TC 1.A.67) family.</text>
</comment>
<keyword evidence="10" id="KW-1185">Reference proteome</keyword>
<evidence type="ECO:0000256" key="2">
    <source>
        <dbReference type="ARBA" id="ARBA00006109"/>
    </source>
</evidence>
<dbReference type="OrthoDB" id="44756at2759"/>
<proteinExistence type="inferred from homology"/>
<dbReference type="InParanoid" id="A0A024G533"/>
<evidence type="ECO:0000256" key="3">
    <source>
        <dbReference type="ARBA" id="ARBA00011276"/>
    </source>
</evidence>
<evidence type="ECO:0000256" key="8">
    <source>
        <dbReference type="SAM" id="Phobius"/>
    </source>
</evidence>
<accession>A0A024G533</accession>
<comment type="caution">
    <text evidence="9">The sequence shown here is derived from an EMBL/GenBank/DDBJ whole genome shotgun (WGS) entry which is preliminary data.</text>
</comment>
<evidence type="ECO:0000256" key="7">
    <source>
        <dbReference type="ARBA" id="ARBA00023136"/>
    </source>
</evidence>
<comment type="subcellular location">
    <subcellularLocation>
        <location evidence="1">Endoplasmic reticulum membrane</location>
        <topology evidence="1">Multi-pass membrane protein</topology>
    </subcellularLocation>
</comment>
<sequence>MVGKAMISLGVLLVFHAGYYSVQYQEYRRLAELTESTTPPLSVILELLVAFLLCLGGVLLVSGEFLAIRASDVVHGRSFISTLSSPDFFVYNHRGQALQKWIASRITH</sequence>
<keyword evidence="6 8" id="KW-1133">Transmembrane helix</keyword>
<dbReference type="Proteomes" id="UP000053237">
    <property type="component" value="Unassembled WGS sequence"/>
</dbReference>
<dbReference type="AlphaFoldDB" id="A0A024G533"/>
<dbReference type="GO" id="GO:0022890">
    <property type="term" value="F:inorganic cation transmembrane transporter activity"/>
    <property type="evidence" value="ECO:0007669"/>
    <property type="project" value="TreeGrafter"/>
</dbReference>
<dbReference type="STRING" id="65357.A0A024G533"/>
<dbReference type="GO" id="GO:0072546">
    <property type="term" value="C:EMC complex"/>
    <property type="evidence" value="ECO:0007669"/>
    <property type="project" value="TreeGrafter"/>
</dbReference>
<evidence type="ECO:0000256" key="5">
    <source>
        <dbReference type="ARBA" id="ARBA00022824"/>
    </source>
</evidence>
<keyword evidence="4 8" id="KW-0812">Transmembrane</keyword>
<evidence type="ECO:0000256" key="4">
    <source>
        <dbReference type="ARBA" id="ARBA00022692"/>
    </source>
</evidence>
<keyword evidence="5" id="KW-0256">Endoplasmic reticulum</keyword>
<dbReference type="Pfam" id="PF10270">
    <property type="entry name" value="MMgT"/>
    <property type="match status" value="1"/>
</dbReference>
<comment type="subunit">
    <text evidence="3">Component of the ER membrane protein complex (EMC).</text>
</comment>
<organism evidence="9 10">
    <name type="scientific">Albugo candida</name>
    <dbReference type="NCBI Taxonomy" id="65357"/>
    <lineage>
        <taxon>Eukaryota</taxon>
        <taxon>Sar</taxon>
        <taxon>Stramenopiles</taxon>
        <taxon>Oomycota</taxon>
        <taxon>Peronosporomycetes</taxon>
        <taxon>Albuginales</taxon>
        <taxon>Albuginaceae</taxon>
        <taxon>Albugo</taxon>
    </lineage>
</organism>
<evidence type="ECO:0000313" key="10">
    <source>
        <dbReference type="Proteomes" id="UP000053237"/>
    </source>
</evidence>
<evidence type="ECO:0000313" key="9">
    <source>
        <dbReference type="EMBL" id="CCI41959.1"/>
    </source>
</evidence>
<dbReference type="InterPro" id="IPR018937">
    <property type="entry name" value="MMgT"/>
</dbReference>
<name>A0A024G533_9STRA</name>
<dbReference type="PANTHER" id="PTHR21181:SF7">
    <property type="entry name" value="ER MEMBRANE PROTEIN COMPLEX SUBUNIT 5"/>
    <property type="match status" value="1"/>
</dbReference>
<protein>
    <submittedName>
        <fullName evidence="9">Uncharacterized protein</fullName>
    </submittedName>
</protein>
<gene>
    <name evidence="9" type="ORF">BN9_027430</name>
</gene>
<dbReference type="PANTHER" id="PTHR21181">
    <property type="match status" value="1"/>
</dbReference>
<reference evidence="9 10" key="1">
    <citation type="submission" date="2012-05" db="EMBL/GenBank/DDBJ databases">
        <title>Recombination and specialization in a pathogen metapopulation.</title>
        <authorList>
            <person name="Gardiner A."/>
            <person name="Kemen E."/>
            <person name="Schultz-Larsen T."/>
            <person name="MacLean D."/>
            <person name="Van Oosterhout C."/>
            <person name="Jones J.D.G."/>
        </authorList>
    </citation>
    <scope>NUCLEOTIDE SEQUENCE [LARGE SCALE GENOMIC DNA]</scope>
    <source>
        <strain evidence="9 10">Ac Nc2</strain>
    </source>
</reference>